<evidence type="ECO:0000313" key="2">
    <source>
        <dbReference type="EMBL" id="PZD97113.1"/>
    </source>
</evidence>
<comment type="caution">
    <text evidence="2">The sequence shown here is derived from an EMBL/GenBank/DDBJ whole genome shotgun (WGS) entry which is preliminary data.</text>
</comment>
<evidence type="ECO:0008006" key="4">
    <source>
        <dbReference type="Google" id="ProtNLM"/>
    </source>
</evidence>
<keyword evidence="1" id="KW-1133">Transmembrane helix</keyword>
<gene>
    <name evidence="2" type="ORF">DNH61_04285</name>
</gene>
<dbReference type="EMBL" id="QKRB01000031">
    <property type="protein sequence ID" value="PZD97113.1"/>
    <property type="molecule type" value="Genomic_DNA"/>
</dbReference>
<organism evidence="2 3">
    <name type="scientific">Paenibacillus sambharensis</name>
    <dbReference type="NCBI Taxonomy" id="1803190"/>
    <lineage>
        <taxon>Bacteria</taxon>
        <taxon>Bacillati</taxon>
        <taxon>Bacillota</taxon>
        <taxon>Bacilli</taxon>
        <taxon>Bacillales</taxon>
        <taxon>Paenibacillaceae</taxon>
        <taxon>Paenibacillus</taxon>
    </lineage>
</organism>
<reference evidence="2 3" key="1">
    <citation type="submission" date="2018-06" db="EMBL/GenBank/DDBJ databases">
        <title>Paenibacillus imtechensis sp. nov.</title>
        <authorList>
            <person name="Pinnaka A.K."/>
            <person name="Singh H."/>
            <person name="Kaur M."/>
        </authorList>
    </citation>
    <scope>NUCLEOTIDE SEQUENCE [LARGE SCALE GENOMIC DNA]</scope>
    <source>
        <strain evidence="2 3">SMB1</strain>
    </source>
</reference>
<dbReference type="AlphaFoldDB" id="A0A2W1LE79"/>
<name>A0A2W1LE79_9BACL</name>
<proteinExistence type="predicted"/>
<accession>A0A2W1LE79</accession>
<keyword evidence="3" id="KW-1185">Reference proteome</keyword>
<keyword evidence="1" id="KW-0812">Transmembrane</keyword>
<keyword evidence="1" id="KW-0472">Membrane</keyword>
<evidence type="ECO:0000313" key="3">
    <source>
        <dbReference type="Proteomes" id="UP000249522"/>
    </source>
</evidence>
<evidence type="ECO:0000256" key="1">
    <source>
        <dbReference type="SAM" id="Phobius"/>
    </source>
</evidence>
<dbReference type="Proteomes" id="UP000249522">
    <property type="component" value="Unassembled WGS sequence"/>
</dbReference>
<protein>
    <recommendedName>
        <fullName evidence="4">DUF4179 domain-containing protein</fullName>
    </recommendedName>
</protein>
<dbReference type="RefSeq" id="WP_111145441.1">
    <property type="nucleotide sequence ID" value="NZ_QKRB01000031.1"/>
</dbReference>
<feature type="transmembrane region" description="Helical" evidence="1">
    <location>
        <begin position="47"/>
        <end position="68"/>
    </location>
</feature>
<sequence>MSDSDKWDRLLRQALASDAEPEEQLNRYIINRYREGRKTKPPYIKRFSIGVLVTVCMLVMSMSAFAAIKLISSQQIAGHLGEELLAEAFASSNAVEINESVVSKGYEITLHGIVSGAGLQELESPSSDLSPEKTYAVVSIAKADGSPMPTANDLEYKEVPFFVSPLIKGLEPWRYNLASMHGTYSEIVTDGIMYRIIECDEVEMFADKGVYLAIISGSSFFSIDAITYDEKTGKMSVRPDYQGVSVLFDLPLDKSKADPAKADAYLRKLMKPEETDGDSAVEMARKAKQWKIKFSQGKGTTIPGSVQKVTYDEQGRIIYKYGDWKIKIPPDQLPEEQTGDIPIQFSEREDGKVMVLVFTVEDNGDITGKVVEVEH</sequence>
<dbReference type="OrthoDB" id="1705981at2"/>